<dbReference type="Gene3D" id="2.160.20.80">
    <property type="entry name" value="E3 ubiquitin-protein ligase SopA"/>
    <property type="match status" value="1"/>
</dbReference>
<proteinExistence type="predicted"/>
<dbReference type="RefSeq" id="WP_280762021.1">
    <property type="nucleotide sequence ID" value="NZ_JARXVC010000011.1"/>
</dbReference>
<evidence type="ECO:0000256" key="1">
    <source>
        <dbReference type="SAM" id="MobiDB-lite"/>
    </source>
</evidence>
<gene>
    <name evidence="2" type="ORF">M2280_003957</name>
</gene>
<dbReference type="Proteomes" id="UP001160334">
    <property type="component" value="Unassembled WGS sequence"/>
</dbReference>
<feature type="region of interest" description="Disordered" evidence="1">
    <location>
        <begin position="220"/>
        <end position="246"/>
    </location>
</feature>
<dbReference type="InterPro" id="IPR001646">
    <property type="entry name" value="5peptide_repeat"/>
</dbReference>
<name>A0ABT6MEI4_9NOCA</name>
<reference evidence="2 3" key="1">
    <citation type="submission" date="2023-04" db="EMBL/GenBank/DDBJ databases">
        <title>Forest soil microbial communities from Buena Vista Peninsula, Colon Province, Panama.</title>
        <authorList>
            <person name="Bouskill N."/>
        </authorList>
    </citation>
    <scope>NUCLEOTIDE SEQUENCE [LARGE SCALE GENOMIC DNA]</scope>
    <source>
        <strain evidence="2 3">CFH S0262</strain>
    </source>
</reference>
<organism evidence="2 3">
    <name type="scientific">Prescottella agglutinans</name>
    <dbReference type="NCBI Taxonomy" id="1644129"/>
    <lineage>
        <taxon>Bacteria</taxon>
        <taxon>Bacillati</taxon>
        <taxon>Actinomycetota</taxon>
        <taxon>Actinomycetes</taxon>
        <taxon>Mycobacteriales</taxon>
        <taxon>Nocardiaceae</taxon>
        <taxon>Prescottella</taxon>
    </lineage>
</organism>
<accession>A0ABT6MEI4</accession>
<dbReference type="Pfam" id="PF00805">
    <property type="entry name" value="Pentapeptide"/>
    <property type="match status" value="1"/>
</dbReference>
<comment type="caution">
    <text evidence="2">The sequence shown here is derived from an EMBL/GenBank/DDBJ whole genome shotgun (WGS) entry which is preliminary data.</text>
</comment>
<protein>
    <recommendedName>
        <fullName evidence="4">Pentapeptide repeat-containing protein</fullName>
    </recommendedName>
</protein>
<dbReference type="EMBL" id="JARXVC010000011">
    <property type="protein sequence ID" value="MDH6282720.1"/>
    <property type="molecule type" value="Genomic_DNA"/>
</dbReference>
<evidence type="ECO:0008006" key="4">
    <source>
        <dbReference type="Google" id="ProtNLM"/>
    </source>
</evidence>
<evidence type="ECO:0000313" key="2">
    <source>
        <dbReference type="EMBL" id="MDH6282720.1"/>
    </source>
</evidence>
<keyword evidence="3" id="KW-1185">Reference proteome</keyword>
<sequence>MAGIDRQLVDQARFVGRTHVITSPHWITEEGHVDLRGVETGRGRSLSIKYLTLERLDLSHARGSLHIFETEVSDSRFDKISAADSVLDRLFVRCSFRSAHLTRARIGRRIADCDFTGASLRRLTLGENTVFERCTFDGADLTDARLTGGRFVDCTFTEVTFSALTTFDRCDFRGTLPDLGIAHRVRCTQDGSPLPDAWPGRADAEALERDYVERYMRAVSEGDADSMPLEPESPPRSHASSDSGCRAQARNDVDHIAFTSS</sequence>
<evidence type="ECO:0000313" key="3">
    <source>
        <dbReference type="Proteomes" id="UP001160334"/>
    </source>
</evidence>
<dbReference type="SUPFAM" id="SSF141571">
    <property type="entry name" value="Pentapeptide repeat-like"/>
    <property type="match status" value="1"/>
</dbReference>